<keyword evidence="2" id="KW-0472">Membrane</keyword>
<dbReference type="EMBL" id="CP034464">
    <property type="protein sequence ID" value="AZP10925.1"/>
    <property type="molecule type" value="Genomic_DNA"/>
</dbReference>
<evidence type="ECO:0000313" key="3">
    <source>
        <dbReference type="EMBL" id="AZP10925.1"/>
    </source>
</evidence>
<dbReference type="OrthoDB" id="9009248at2"/>
<organism evidence="3 4">
    <name type="scientific">Undibacterium parvum</name>
    <dbReference type="NCBI Taxonomy" id="401471"/>
    <lineage>
        <taxon>Bacteria</taxon>
        <taxon>Pseudomonadati</taxon>
        <taxon>Pseudomonadota</taxon>
        <taxon>Betaproteobacteria</taxon>
        <taxon>Burkholderiales</taxon>
        <taxon>Oxalobacteraceae</taxon>
        <taxon>Undibacterium</taxon>
    </lineage>
</organism>
<evidence type="ECO:0000256" key="2">
    <source>
        <dbReference type="SAM" id="Phobius"/>
    </source>
</evidence>
<accession>A0A3Q9BPM2</accession>
<gene>
    <name evidence="3" type="ORF">EJN92_02165</name>
</gene>
<dbReference type="Proteomes" id="UP000275663">
    <property type="component" value="Chromosome"/>
</dbReference>
<feature type="transmembrane region" description="Helical" evidence="2">
    <location>
        <begin position="73"/>
        <end position="91"/>
    </location>
</feature>
<keyword evidence="2" id="KW-0812">Transmembrane</keyword>
<feature type="transmembrane region" description="Helical" evidence="2">
    <location>
        <begin position="111"/>
        <end position="132"/>
    </location>
</feature>
<feature type="transmembrane region" description="Helical" evidence="2">
    <location>
        <begin position="7"/>
        <end position="24"/>
    </location>
</feature>
<reference evidence="3 4" key="1">
    <citation type="journal article" date="2011" name="Int. J. Syst. Evol. Microbiol.">
        <title>Description of Undibacterium oligocarboniphilum sp. nov., isolated from purified water, and Undibacterium pigrum strain CCUG 49012 as the type strain of Undibacterium parvum sp. nov., and emended descriptions of the genus Undibacterium and the species Undibacterium pigrum.</title>
        <authorList>
            <person name="Eder W."/>
            <person name="Wanner G."/>
            <person name="Ludwig W."/>
            <person name="Busse H.J."/>
            <person name="Ziemke-Kageler F."/>
            <person name="Lang E."/>
        </authorList>
    </citation>
    <scope>NUCLEOTIDE SEQUENCE [LARGE SCALE GENOMIC DNA]</scope>
    <source>
        <strain evidence="3 4">DSM 23061</strain>
    </source>
</reference>
<dbReference type="AlphaFoldDB" id="A0A3Q9BPM2"/>
<feature type="region of interest" description="Disordered" evidence="1">
    <location>
        <begin position="136"/>
        <end position="168"/>
    </location>
</feature>
<evidence type="ECO:0000313" key="4">
    <source>
        <dbReference type="Proteomes" id="UP000275663"/>
    </source>
</evidence>
<feature type="compositionally biased region" description="Polar residues" evidence="1">
    <location>
        <begin position="159"/>
        <end position="168"/>
    </location>
</feature>
<dbReference type="KEGG" id="upv:EJN92_02165"/>
<sequence>MDILKMGGVVVAVLLVLTVLGGLFEFTQHCQEKFGHALFTKESYISTMVAVGLGLLGRTCLESAIKHHGDQFWAWVWIVIAVVILIVLVAINFKKMNFACGLAGSILQLSVLIPLAMFGLVILVAYLTLLCINNSTSPESEEEREERQSDEDAWLASDVNPNGPNYKE</sequence>
<keyword evidence="4" id="KW-1185">Reference proteome</keyword>
<evidence type="ECO:0000256" key="1">
    <source>
        <dbReference type="SAM" id="MobiDB-lite"/>
    </source>
</evidence>
<name>A0A3Q9BPM2_9BURK</name>
<protein>
    <submittedName>
        <fullName evidence="3">Uncharacterized protein</fullName>
    </submittedName>
</protein>
<keyword evidence="2" id="KW-1133">Transmembrane helix</keyword>
<dbReference type="RefSeq" id="WP_126126324.1">
    <property type="nucleotide sequence ID" value="NZ_CP034464.1"/>
</dbReference>
<proteinExistence type="predicted"/>
<feature type="compositionally biased region" description="Acidic residues" evidence="1">
    <location>
        <begin position="139"/>
        <end position="153"/>
    </location>
</feature>